<sequence length="508" mass="57943">MIIPKEVKNVIEKLEKAGFEAFIVGGCARDFLLGQEPNDWDVTTNAKPEEIQKVFPGSFYENNFLTVTVRTVAAFAPLRQSSSEASKGFGEPREIEITTYRLEAKYSDKRHPDQVKYAEKLEDDLARRDFTINAIAMDAKKKIVDLFDGQKDLKNKIIRTVGNAEERFNEDALRMLRAVRFAVILGFEIEEKTKEAIKKNAIWLEAISKERIRDEFVKIIMADPAKSSADDSGATGPAHGIELLRELDLLKYIVPELLDNYGVLQSKHHIYDCYWHAVKALEYAAKKGFNMHVRLAALLHDIAKPRVKTGEGESATFYNHEIVGAKMAFQILNRLKFPKKNVEKITKLVRFHLFYYNVDEVGEASVRRLVKNVGPENMEELLQVRQADRIGSGVPKAEPYKLRHLKYLIEKVSKDPISAKMLKINGEGIMKILSEKPGPKIGQILNVLLGYVLDDPKKNNNEFLEKEVAKLGKLSDKELQKLSEKSKQEKSEIETKEDTMTKQKYWVT</sequence>
<dbReference type="Gene3D" id="1.10.246.80">
    <property type="match status" value="1"/>
</dbReference>
<dbReference type="CDD" id="cd00077">
    <property type="entry name" value="HDc"/>
    <property type="match status" value="1"/>
</dbReference>
<feature type="region of interest" description="Disordered" evidence="9">
    <location>
        <begin position="482"/>
        <end position="508"/>
    </location>
</feature>
<dbReference type="GO" id="GO:0008033">
    <property type="term" value="P:tRNA processing"/>
    <property type="evidence" value="ECO:0007669"/>
    <property type="project" value="UniProtKB-KW"/>
</dbReference>
<dbReference type="InterPro" id="IPR002646">
    <property type="entry name" value="PolA_pol_head_dom"/>
</dbReference>
<dbReference type="SUPFAM" id="SSF81301">
    <property type="entry name" value="Nucleotidyltransferase"/>
    <property type="match status" value="1"/>
</dbReference>
<dbReference type="EMBL" id="MHPJ01000026">
    <property type="protein sequence ID" value="OGZ78189.1"/>
    <property type="molecule type" value="Genomic_DNA"/>
</dbReference>
<dbReference type="PANTHER" id="PTHR46173">
    <property type="entry name" value="CCA TRNA NUCLEOTIDYLTRANSFERASE 1, MITOCHONDRIAL"/>
    <property type="match status" value="1"/>
</dbReference>
<dbReference type="AlphaFoldDB" id="A0A1G2ITG2"/>
<dbReference type="NCBIfam" id="TIGR00277">
    <property type="entry name" value="HDIG"/>
    <property type="match status" value="1"/>
</dbReference>
<dbReference type="Pfam" id="PF12627">
    <property type="entry name" value="PolyA_pol_RNAbd"/>
    <property type="match status" value="1"/>
</dbReference>
<dbReference type="PANTHER" id="PTHR46173:SF1">
    <property type="entry name" value="CCA TRNA NUCLEOTIDYLTRANSFERASE 1, MITOCHONDRIAL"/>
    <property type="match status" value="1"/>
</dbReference>
<proteinExistence type="inferred from homology"/>
<dbReference type="InterPro" id="IPR003607">
    <property type="entry name" value="HD/PDEase_dom"/>
</dbReference>
<keyword evidence="2 8" id="KW-0808">Transferase</keyword>
<keyword evidence="5" id="KW-0479">Metal-binding</keyword>
<feature type="domain" description="HD" evidence="11">
    <location>
        <begin position="280"/>
        <end position="389"/>
    </location>
</feature>
<evidence type="ECO:0000256" key="4">
    <source>
        <dbReference type="ARBA" id="ARBA00022695"/>
    </source>
</evidence>
<evidence type="ECO:0000256" key="8">
    <source>
        <dbReference type="RuleBase" id="RU003953"/>
    </source>
</evidence>
<organism evidence="13 14">
    <name type="scientific">Candidatus Staskawiczbacteria bacterium RIFOXYB1_FULL_37_44</name>
    <dbReference type="NCBI Taxonomy" id="1802223"/>
    <lineage>
        <taxon>Bacteria</taxon>
        <taxon>Candidatus Staskawicziibacteriota</taxon>
    </lineage>
</organism>
<evidence type="ECO:0000256" key="2">
    <source>
        <dbReference type="ARBA" id="ARBA00022679"/>
    </source>
</evidence>
<name>A0A1G2ITG2_9BACT</name>
<evidence type="ECO:0000256" key="1">
    <source>
        <dbReference type="ARBA" id="ARBA00001946"/>
    </source>
</evidence>
<evidence type="ECO:0000256" key="6">
    <source>
        <dbReference type="ARBA" id="ARBA00022741"/>
    </source>
</evidence>
<dbReference type="Pfam" id="PF01966">
    <property type="entry name" value="HD"/>
    <property type="match status" value="1"/>
</dbReference>
<feature type="domain" description="Poly A polymerase head" evidence="10">
    <location>
        <begin position="21"/>
        <end position="159"/>
    </location>
</feature>
<evidence type="ECO:0000313" key="13">
    <source>
        <dbReference type="EMBL" id="OGZ78189.1"/>
    </source>
</evidence>
<accession>A0A1G2ITG2</accession>
<evidence type="ECO:0008006" key="15">
    <source>
        <dbReference type="Google" id="ProtNLM"/>
    </source>
</evidence>
<dbReference type="Pfam" id="PF01743">
    <property type="entry name" value="PolyA_pol"/>
    <property type="match status" value="1"/>
</dbReference>
<gene>
    <name evidence="13" type="ORF">A2358_02465</name>
</gene>
<protein>
    <recommendedName>
        <fullName evidence="15">HD domain-containing protein</fullName>
    </recommendedName>
</protein>
<dbReference type="Proteomes" id="UP000178650">
    <property type="component" value="Unassembled WGS sequence"/>
</dbReference>
<evidence type="ECO:0000256" key="7">
    <source>
        <dbReference type="ARBA" id="ARBA00022842"/>
    </source>
</evidence>
<keyword evidence="8" id="KW-0694">RNA-binding</keyword>
<keyword evidence="6" id="KW-0547">Nucleotide-binding</keyword>
<dbReference type="InterPro" id="IPR050264">
    <property type="entry name" value="Bact_CCA-adding_enz_type3_sf"/>
</dbReference>
<dbReference type="InterPro" id="IPR006674">
    <property type="entry name" value="HD_domain"/>
</dbReference>
<keyword evidence="3" id="KW-0819">tRNA processing</keyword>
<evidence type="ECO:0000259" key="10">
    <source>
        <dbReference type="Pfam" id="PF01743"/>
    </source>
</evidence>
<dbReference type="CDD" id="cd05398">
    <property type="entry name" value="NT_ClassII-CCAase"/>
    <property type="match status" value="1"/>
</dbReference>
<feature type="domain" description="tRNA nucleotidyltransferase/poly(A) polymerase RNA and SrmB- binding" evidence="12">
    <location>
        <begin position="186"/>
        <end position="227"/>
    </location>
</feature>
<evidence type="ECO:0000256" key="9">
    <source>
        <dbReference type="SAM" id="MobiDB-lite"/>
    </source>
</evidence>
<dbReference type="SUPFAM" id="SSF81891">
    <property type="entry name" value="Poly A polymerase C-terminal region-like"/>
    <property type="match status" value="1"/>
</dbReference>
<dbReference type="InterPro" id="IPR032828">
    <property type="entry name" value="PolyA_RNA-bd"/>
</dbReference>
<comment type="cofactor">
    <cofactor evidence="1">
        <name>Mg(2+)</name>
        <dbReference type="ChEBI" id="CHEBI:18420"/>
    </cofactor>
</comment>
<comment type="caution">
    <text evidence="13">The sequence shown here is derived from an EMBL/GenBank/DDBJ whole genome shotgun (WGS) entry which is preliminary data.</text>
</comment>
<dbReference type="GO" id="GO:0000166">
    <property type="term" value="F:nucleotide binding"/>
    <property type="evidence" value="ECO:0007669"/>
    <property type="project" value="UniProtKB-KW"/>
</dbReference>
<comment type="similarity">
    <text evidence="8">Belongs to the tRNA nucleotidyltransferase/poly(A) polymerase family.</text>
</comment>
<keyword evidence="4" id="KW-0548">Nucleotidyltransferase</keyword>
<dbReference type="Gene3D" id="3.30.460.10">
    <property type="entry name" value="Beta Polymerase, domain 2"/>
    <property type="match status" value="1"/>
</dbReference>
<dbReference type="InterPro" id="IPR043519">
    <property type="entry name" value="NT_sf"/>
</dbReference>
<dbReference type="InterPro" id="IPR006675">
    <property type="entry name" value="HDIG_dom"/>
</dbReference>
<evidence type="ECO:0000259" key="11">
    <source>
        <dbReference type="Pfam" id="PF01966"/>
    </source>
</evidence>
<feature type="compositionally biased region" description="Basic and acidic residues" evidence="9">
    <location>
        <begin position="482"/>
        <end position="501"/>
    </location>
</feature>
<dbReference type="GO" id="GO:0046872">
    <property type="term" value="F:metal ion binding"/>
    <property type="evidence" value="ECO:0007669"/>
    <property type="project" value="UniProtKB-KW"/>
</dbReference>
<keyword evidence="7" id="KW-0460">Magnesium</keyword>
<evidence type="ECO:0000256" key="3">
    <source>
        <dbReference type="ARBA" id="ARBA00022694"/>
    </source>
</evidence>
<dbReference type="STRING" id="1802223.A2358_02465"/>
<reference evidence="13 14" key="1">
    <citation type="journal article" date="2016" name="Nat. Commun.">
        <title>Thousands of microbial genomes shed light on interconnected biogeochemical processes in an aquifer system.</title>
        <authorList>
            <person name="Anantharaman K."/>
            <person name="Brown C.T."/>
            <person name="Hug L.A."/>
            <person name="Sharon I."/>
            <person name="Castelle C.J."/>
            <person name="Probst A.J."/>
            <person name="Thomas B.C."/>
            <person name="Singh A."/>
            <person name="Wilkins M.J."/>
            <person name="Karaoz U."/>
            <person name="Brodie E.L."/>
            <person name="Williams K.H."/>
            <person name="Hubbard S.S."/>
            <person name="Banfield J.F."/>
        </authorList>
    </citation>
    <scope>NUCLEOTIDE SEQUENCE [LARGE SCALE GENOMIC DNA]</scope>
</reference>
<evidence type="ECO:0000256" key="5">
    <source>
        <dbReference type="ARBA" id="ARBA00022723"/>
    </source>
</evidence>
<dbReference type="GO" id="GO:0016779">
    <property type="term" value="F:nucleotidyltransferase activity"/>
    <property type="evidence" value="ECO:0007669"/>
    <property type="project" value="UniProtKB-KW"/>
</dbReference>
<dbReference type="Gene3D" id="1.10.3090.10">
    <property type="entry name" value="cca-adding enzyme, domain 2"/>
    <property type="match status" value="1"/>
</dbReference>
<dbReference type="GO" id="GO:0000049">
    <property type="term" value="F:tRNA binding"/>
    <property type="evidence" value="ECO:0007669"/>
    <property type="project" value="TreeGrafter"/>
</dbReference>
<evidence type="ECO:0000259" key="12">
    <source>
        <dbReference type="Pfam" id="PF12627"/>
    </source>
</evidence>
<evidence type="ECO:0000313" key="14">
    <source>
        <dbReference type="Proteomes" id="UP000178650"/>
    </source>
</evidence>